<dbReference type="GeneID" id="54347638"/>
<gene>
    <name evidence="1" type="ORF">M421DRAFT_390510</name>
</gene>
<feature type="non-terminal residue" evidence="1">
    <location>
        <position position="115"/>
    </location>
</feature>
<sequence length="115" mass="13527">MLTQAKQTKQGHRLQSSEGQWNVKHVKRYLRCVDHFLMLLIVCVHTTSGQPGRGLEITTMQHRNRLLQDHNIFVIDRQVMTVVRYHKSQSQWDKPKVVPRFLPPRLGQVMVLYLA</sequence>
<evidence type="ECO:0000313" key="2">
    <source>
        <dbReference type="Proteomes" id="UP000800082"/>
    </source>
</evidence>
<evidence type="ECO:0000313" key="1">
    <source>
        <dbReference type="EMBL" id="KAF1922163.1"/>
    </source>
</evidence>
<dbReference type="OrthoDB" id="3943268at2759"/>
<dbReference type="EMBL" id="ML979068">
    <property type="protein sequence ID" value="KAF1922163.1"/>
    <property type="molecule type" value="Genomic_DNA"/>
</dbReference>
<keyword evidence="2" id="KW-1185">Reference proteome</keyword>
<protein>
    <submittedName>
        <fullName evidence="1">Uncharacterized protein</fullName>
    </submittedName>
</protein>
<name>A0A6A5R3F0_9PLEO</name>
<organism evidence="1 2">
    <name type="scientific">Didymella exigua CBS 183.55</name>
    <dbReference type="NCBI Taxonomy" id="1150837"/>
    <lineage>
        <taxon>Eukaryota</taxon>
        <taxon>Fungi</taxon>
        <taxon>Dikarya</taxon>
        <taxon>Ascomycota</taxon>
        <taxon>Pezizomycotina</taxon>
        <taxon>Dothideomycetes</taxon>
        <taxon>Pleosporomycetidae</taxon>
        <taxon>Pleosporales</taxon>
        <taxon>Pleosporineae</taxon>
        <taxon>Didymellaceae</taxon>
        <taxon>Didymella</taxon>
    </lineage>
</organism>
<proteinExistence type="predicted"/>
<dbReference type="RefSeq" id="XP_033442417.1">
    <property type="nucleotide sequence ID" value="XM_033589987.1"/>
</dbReference>
<reference evidence="1" key="1">
    <citation type="journal article" date="2020" name="Stud. Mycol.">
        <title>101 Dothideomycetes genomes: a test case for predicting lifestyles and emergence of pathogens.</title>
        <authorList>
            <person name="Haridas S."/>
            <person name="Albert R."/>
            <person name="Binder M."/>
            <person name="Bloem J."/>
            <person name="Labutti K."/>
            <person name="Salamov A."/>
            <person name="Andreopoulos B."/>
            <person name="Baker S."/>
            <person name="Barry K."/>
            <person name="Bills G."/>
            <person name="Bluhm B."/>
            <person name="Cannon C."/>
            <person name="Castanera R."/>
            <person name="Culley D."/>
            <person name="Daum C."/>
            <person name="Ezra D."/>
            <person name="Gonzalez J."/>
            <person name="Henrissat B."/>
            <person name="Kuo A."/>
            <person name="Liang C."/>
            <person name="Lipzen A."/>
            <person name="Lutzoni F."/>
            <person name="Magnuson J."/>
            <person name="Mondo S."/>
            <person name="Nolan M."/>
            <person name="Ohm R."/>
            <person name="Pangilinan J."/>
            <person name="Park H.-J."/>
            <person name="Ramirez L."/>
            <person name="Alfaro M."/>
            <person name="Sun H."/>
            <person name="Tritt A."/>
            <person name="Yoshinaga Y."/>
            <person name="Zwiers L.-H."/>
            <person name="Turgeon B."/>
            <person name="Goodwin S."/>
            <person name="Spatafora J."/>
            <person name="Crous P."/>
            <person name="Grigoriev I."/>
        </authorList>
    </citation>
    <scope>NUCLEOTIDE SEQUENCE</scope>
    <source>
        <strain evidence="1">CBS 183.55</strain>
    </source>
</reference>
<dbReference type="AlphaFoldDB" id="A0A6A5R3F0"/>
<accession>A0A6A5R3F0</accession>
<dbReference type="Proteomes" id="UP000800082">
    <property type="component" value="Unassembled WGS sequence"/>
</dbReference>